<dbReference type="SUPFAM" id="SSF56112">
    <property type="entry name" value="Protein kinase-like (PK-like)"/>
    <property type="match status" value="1"/>
</dbReference>
<dbReference type="PROSITE" id="PS50202">
    <property type="entry name" value="MSP"/>
    <property type="match status" value="1"/>
</dbReference>
<dbReference type="InterPro" id="IPR000719">
    <property type="entry name" value="Prot_kinase_dom"/>
</dbReference>
<keyword evidence="2 5" id="KW-0547">Nucleotide-binding</keyword>
<dbReference type="InterPro" id="IPR008962">
    <property type="entry name" value="PapD-like_sf"/>
</dbReference>
<evidence type="ECO:0000256" key="4">
    <source>
        <dbReference type="ARBA" id="ARBA00022840"/>
    </source>
</evidence>
<dbReference type="InterPro" id="IPR017441">
    <property type="entry name" value="Protein_kinase_ATP_BS"/>
</dbReference>
<reference evidence="10" key="1">
    <citation type="journal article" date="2013" name="Nature">
        <title>Draft genome of the wheat A-genome progenitor Triticum urartu.</title>
        <authorList>
            <person name="Ling H.Q."/>
            <person name="Zhao S."/>
            <person name="Liu D."/>
            <person name="Wang J."/>
            <person name="Sun H."/>
            <person name="Zhang C."/>
            <person name="Fan H."/>
            <person name="Li D."/>
            <person name="Dong L."/>
            <person name="Tao Y."/>
            <person name="Gao C."/>
            <person name="Wu H."/>
            <person name="Li Y."/>
            <person name="Cui Y."/>
            <person name="Guo X."/>
            <person name="Zheng S."/>
            <person name="Wang B."/>
            <person name="Yu K."/>
            <person name="Liang Q."/>
            <person name="Yang W."/>
            <person name="Lou X."/>
            <person name="Chen J."/>
            <person name="Feng M."/>
            <person name="Jian J."/>
            <person name="Zhang X."/>
            <person name="Luo G."/>
            <person name="Jiang Y."/>
            <person name="Liu J."/>
            <person name="Wang Z."/>
            <person name="Sha Y."/>
            <person name="Zhang B."/>
            <person name="Wu H."/>
            <person name="Tang D."/>
            <person name="Shen Q."/>
            <person name="Xue P."/>
            <person name="Zou S."/>
            <person name="Wang X."/>
            <person name="Liu X."/>
            <person name="Wang F."/>
            <person name="Yang Y."/>
            <person name="An X."/>
            <person name="Dong Z."/>
            <person name="Zhang K."/>
            <person name="Zhang X."/>
            <person name="Luo M.C."/>
            <person name="Dvorak J."/>
            <person name="Tong Y."/>
            <person name="Wang J."/>
            <person name="Yang H."/>
            <person name="Li Z."/>
            <person name="Wang D."/>
            <person name="Zhang A."/>
            <person name="Wang J."/>
        </authorList>
    </citation>
    <scope>NUCLEOTIDE SEQUENCE</scope>
    <source>
        <strain evidence="10">cv. G1812</strain>
    </source>
</reference>
<protein>
    <recommendedName>
        <fullName evidence="11">Protein kinase domain-containing protein</fullName>
    </recommendedName>
</protein>
<keyword evidence="6" id="KW-0723">Serine/threonine-protein kinase</keyword>
<dbReference type="InterPro" id="IPR008271">
    <property type="entry name" value="Ser/Thr_kinase_AS"/>
</dbReference>
<dbReference type="SMART" id="SM00220">
    <property type="entry name" value="S_TKc"/>
    <property type="match status" value="1"/>
</dbReference>
<dbReference type="Pfam" id="PF00069">
    <property type="entry name" value="Pkinase"/>
    <property type="match status" value="1"/>
</dbReference>
<evidence type="ECO:0000313" key="9">
    <source>
        <dbReference type="EnsemblPlants" id="TuG1812G0600002988.01.T01"/>
    </source>
</evidence>
<sequence length="443" mass="50393">MEQNVLEQILEGSMEPTHIPLVTLWKITDGFSPDRIIGEGGFATVYKGVVGNWSVAVKKIRSVKTIDDKLFRREVGSLLEVNHPNVVRFLGLCSDTVETPMKNPDGRGYIYAEERERLMCFEYITNGSLDTKITDELRGFEWDKRYKIIRGICAGLHYLHMEKYILHMDLKPANILLNDGLVPKITDFGLSRPIECSQTMAEMHFSLGYCAPEILFGGRMSPKSDMYSLGVIIVELVTGHKGTPDKDNILRRWRHRWNKSGKKIPREYHQQVTKCIEIGSLCQKIDPSARPSILEVTENFLEIVSTNNHSGNDNELAGGEINLLAHWEDDMLGVEPLELQFGYNMQKQLLLCSVELSNDTDGFIAYKIQTTSLLPYSIEPNSDIVKPQSKHWVDISLPIAKSHDHEEACKYSNKQCTVFIMQSIKVNEGYTTHDIEDMLDKHS</sequence>
<keyword evidence="3" id="KW-0418">Kinase</keyword>
<dbReference type="PROSITE" id="PS00108">
    <property type="entry name" value="PROTEIN_KINASE_ST"/>
    <property type="match status" value="1"/>
</dbReference>
<dbReference type="InterPro" id="IPR011009">
    <property type="entry name" value="Kinase-like_dom_sf"/>
</dbReference>
<feature type="domain" description="MSP" evidence="8">
    <location>
        <begin position="331"/>
        <end position="443"/>
    </location>
</feature>
<comment type="similarity">
    <text evidence="6">Belongs to the protein kinase superfamily.</text>
</comment>
<dbReference type="PANTHER" id="PTHR45707">
    <property type="entry name" value="C2 CALCIUM/LIPID-BINDING PLANT PHOSPHORIBOSYLTRANSFERASE FAMILY PROTEIN"/>
    <property type="match status" value="1"/>
</dbReference>
<evidence type="ECO:0000256" key="1">
    <source>
        <dbReference type="ARBA" id="ARBA00022679"/>
    </source>
</evidence>
<evidence type="ECO:0000313" key="10">
    <source>
        <dbReference type="Proteomes" id="UP000015106"/>
    </source>
</evidence>
<dbReference type="GO" id="GO:0004674">
    <property type="term" value="F:protein serine/threonine kinase activity"/>
    <property type="evidence" value="ECO:0007669"/>
    <property type="project" value="UniProtKB-KW"/>
</dbReference>
<name>A0A8R7QU85_TRIUA</name>
<dbReference type="InterPro" id="IPR000535">
    <property type="entry name" value="MSP_dom"/>
</dbReference>
<dbReference type="Pfam" id="PF00635">
    <property type="entry name" value="Motile_Sperm"/>
    <property type="match status" value="1"/>
</dbReference>
<keyword evidence="4 5" id="KW-0067">ATP-binding</keyword>
<accession>A0A8R7QU85</accession>
<dbReference type="EnsemblPlants" id="TuG1812G0600002988.01.T01">
    <property type="protein sequence ID" value="TuG1812G0600002988.01.T01"/>
    <property type="gene ID" value="TuG1812G0600002988.01"/>
</dbReference>
<dbReference type="Gene3D" id="2.60.40.10">
    <property type="entry name" value="Immunoglobulins"/>
    <property type="match status" value="1"/>
</dbReference>
<evidence type="ECO:0008006" key="11">
    <source>
        <dbReference type="Google" id="ProtNLM"/>
    </source>
</evidence>
<dbReference type="Proteomes" id="UP000015106">
    <property type="component" value="Chromosome 6"/>
</dbReference>
<evidence type="ECO:0000256" key="5">
    <source>
        <dbReference type="PROSITE-ProRule" id="PRU10141"/>
    </source>
</evidence>
<evidence type="ECO:0000256" key="6">
    <source>
        <dbReference type="RuleBase" id="RU000304"/>
    </source>
</evidence>
<organism evidence="9 10">
    <name type="scientific">Triticum urartu</name>
    <name type="common">Red wild einkorn</name>
    <name type="synonym">Crithodium urartu</name>
    <dbReference type="NCBI Taxonomy" id="4572"/>
    <lineage>
        <taxon>Eukaryota</taxon>
        <taxon>Viridiplantae</taxon>
        <taxon>Streptophyta</taxon>
        <taxon>Embryophyta</taxon>
        <taxon>Tracheophyta</taxon>
        <taxon>Spermatophyta</taxon>
        <taxon>Magnoliopsida</taxon>
        <taxon>Liliopsida</taxon>
        <taxon>Poales</taxon>
        <taxon>Poaceae</taxon>
        <taxon>BOP clade</taxon>
        <taxon>Pooideae</taxon>
        <taxon>Triticodae</taxon>
        <taxon>Triticeae</taxon>
        <taxon>Triticinae</taxon>
        <taxon>Triticum</taxon>
    </lineage>
</organism>
<dbReference type="Gene3D" id="1.10.510.10">
    <property type="entry name" value="Transferase(Phosphotransferase) domain 1"/>
    <property type="match status" value="1"/>
</dbReference>
<dbReference type="InterPro" id="IPR013783">
    <property type="entry name" value="Ig-like_fold"/>
</dbReference>
<reference evidence="9" key="2">
    <citation type="submission" date="2018-03" db="EMBL/GenBank/DDBJ databases">
        <title>The Triticum urartu genome reveals the dynamic nature of wheat genome evolution.</title>
        <authorList>
            <person name="Ling H."/>
            <person name="Ma B."/>
            <person name="Shi X."/>
            <person name="Liu H."/>
            <person name="Dong L."/>
            <person name="Sun H."/>
            <person name="Cao Y."/>
            <person name="Gao Q."/>
            <person name="Zheng S."/>
            <person name="Li Y."/>
            <person name="Yu Y."/>
            <person name="Du H."/>
            <person name="Qi M."/>
            <person name="Li Y."/>
            <person name="Yu H."/>
            <person name="Cui Y."/>
            <person name="Wang N."/>
            <person name="Chen C."/>
            <person name="Wu H."/>
            <person name="Zhao Y."/>
            <person name="Zhang J."/>
            <person name="Li Y."/>
            <person name="Zhou W."/>
            <person name="Zhang B."/>
            <person name="Hu W."/>
            <person name="Eijk M."/>
            <person name="Tang J."/>
            <person name="Witsenboer H."/>
            <person name="Zhao S."/>
            <person name="Li Z."/>
            <person name="Zhang A."/>
            <person name="Wang D."/>
            <person name="Liang C."/>
        </authorList>
    </citation>
    <scope>NUCLEOTIDE SEQUENCE [LARGE SCALE GENOMIC DNA]</scope>
    <source>
        <strain evidence="9">cv. G1812</strain>
    </source>
</reference>
<reference evidence="9" key="3">
    <citation type="submission" date="2022-06" db="UniProtKB">
        <authorList>
            <consortium name="EnsemblPlants"/>
        </authorList>
    </citation>
    <scope>IDENTIFICATION</scope>
</reference>
<evidence type="ECO:0000259" key="7">
    <source>
        <dbReference type="PROSITE" id="PS50011"/>
    </source>
</evidence>
<proteinExistence type="inferred from homology"/>
<dbReference type="Gene3D" id="3.30.200.20">
    <property type="entry name" value="Phosphorylase Kinase, domain 1"/>
    <property type="match status" value="1"/>
</dbReference>
<keyword evidence="1" id="KW-0808">Transferase</keyword>
<dbReference type="SUPFAM" id="SSF49354">
    <property type="entry name" value="PapD-like"/>
    <property type="match status" value="1"/>
</dbReference>
<keyword evidence="10" id="KW-1185">Reference proteome</keyword>
<dbReference type="Gramene" id="TuG1812G0600002988.01.T01">
    <property type="protein sequence ID" value="TuG1812G0600002988.01.T01"/>
    <property type="gene ID" value="TuG1812G0600002988.01"/>
</dbReference>
<dbReference type="GO" id="GO:0005524">
    <property type="term" value="F:ATP binding"/>
    <property type="evidence" value="ECO:0007669"/>
    <property type="project" value="UniProtKB-UniRule"/>
</dbReference>
<dbReference type="PROSITE" id="PS50011">
    <property type="entry name" value="PROTEIN_KINASE_DOM"/>
    <property type="match status" value="1"/>
</dbReference>
<dbReference type="PROSITE" id="PS00107">
    <property type="entry name" value="PROTEIN_KINASE_ATP"/>
    <property type="match status" value="1"/>
</dbReference>
<evidence type="ECO:0000256" key="2">
    <source>
        <dbReference type="ARBA" id="ARBA00022741"/>
    </source>
</evidence>
<evidence type="ECO:0000256" key="3">
    <source>
        <dbReference type="ARBA" id="ARBA00022777"/>
    </source>
</evidence>
<evidence type="ECO:0000259" key="8">
    <source>
        <dbReference type="PROSITE" id="PS50202"/>
    </source>
</evidence>
<dbReference type="PANTHER" id="PTHR45707:SF79">
    <property type="entry name" value="PROTEIN KINASE DOMAIN-CONTAINING PROTEIN"/>
    <property type="match status" value="1"/>
</dbReference>
<feature type="domain" description="Protein kinase" evidence="7">
    <location>
        <begin position="31"/>
        <end position="301"/>
    </location>
</feature>
<feature type="binding site" evidence="5">
    <location>
        <position position="59"/>
    </location>
    <ligand>
        <name>ATP</name>
        <dbReference type="ChEBI" id="CHEBI:30616"/>
    </ligand>
</feature>
<dbReference type="AlphaFoldDB" id="A0A8R7QU85"/>